<dbReference type="OrthoDB" id="1740642at2759"/>
<dbReference type="RefSeq" id="XP_014491812.1">
    <property type="nucleotide sequence ID" value="XM_014636326.1"/>
</dbReference>
<organism evidence="1 2">
    <name type="scientific">Vigna radiata var. radiata</name>
    <name type="common">Mung bean</name>
    <name type="synonym">Phaseolus aureus</name>
    <dbReference type="NCBI Taxonomy" id="3916"/>
    <lineage>
        <taxon>Eukaryota</taxon>
        <taxon>Viridiplantae</taxon>
        <taxon>Streptophyta</taxon>
        <taxon>Embryophyta</taxon>
        <taxon>Tracheophyta</taxon>
        <taxon>Spermatophyta</taxon>
        <taxon>Magnoliopsida</taxon>
        <taxon>eudicotyledons</taxon>
        <taxon>Gunneridae</taxon>
        <taxon>Pentapetalae</taxon>
        <taxon>rosids</taxon>
        <taxon>fabids</taxon>
        <taxon>Fabales</taxon>
        <taxon>Fabaceae</taxon>
        <taxon>Papilionoideae</taxon>
        <taxon>50 kb inversion clade</taxon>
        <taxon>NPAAA clade</taxon>
        <taxon>indigoferoid/millettioid clade</taxon>
        <taxon>Phaseoleae</taxon>
        <taxon>Vigna</taxon>
    </lineage>
</organism>
<protein>
    <submittedName>
        <fullName evidence="2">Uncharacterized protein LOC106754314</fullName>
    </submittedName>
</protein>
<evidence type="ECO:0000313" key="2">
    <source>
        <dbReference type="RefSeq" id="XP_014491812.1"/>
    </source>
</evidence>
<gene>
    <name evidence="2" type="primary">LOC106754314</name>
</gene>
<sequence length="114" mass="13093">MTDLGKLGYFLGMEFVQTEGGMIMHQRKYILETLDKLNMENYNNACTPVMTNIKLSSHQEEAKVDVTFFKQIVGRLRYICNSRPDISYGVGLISIYMHDPRQPHLNAAKTFSDI</sequence>
<dbReference type="STRING" id="3916.A0A1S3TDG3"/>
<dbReference type="Proteomes" id="UP000087766">
    <property type="component" value="Unplaced"/>
</dbReference>
<name>A0A1S3TDG3_VIGRR</name>
<dbReference type="AlphaFoldDB" id="A0A1S3TDG3"/>
<dbReference type="KEGG" id="vra:106754314"/>
<dbReference type="GeneID" id="106754314"/>
<proteinExistence type="predicted"/>
<dbReference type="PANTHER" id="PTHR11439">
    <property type="entry name" value="GAG-POL-RELATED RETROTRANSPOSON"/>
    <property type="match status" value="1"/>
</dbReference>
<evidence type="ECO:0000313" key="1">
    <source>
        <dbReference type="Proteomes" id="UP000087766"/>
    </source>
</evidence>
<accession>A0A1S3TDG3</accession>
<dbReference type="PANTHER" id="PTHR11439:SF483">
    <property type="entry name" value="PEPTIDE SYNTHASE GLIP-LIKE, PUTATIVE (AFU_ORTHOLOGUE AFUA_3G12920)-RELATED"/>
    <property type="match status" value="1"/>
</dbReference>
<keyword evidence="1" id="KW-1185">Reference proteome</keyword>
<reference evidence="2" key="1">
    <citation type="submission" date="2025-08" db="UniProtKB">
        <authorList>
            <consortium name="RefSeq"/>
        </authorList>
    </citation>
    <scope>IDENTIFICATION</scope>
    <source>
        <tissue evidence="2">Leaf</tissue>
    </source>
</reference>